<protein>
    <submittedName>
        <fullName evidence="1">Sulfur carrier protein ThiS</fullName>
    </submittedName>
</protein>
<dbReference type="EMBL" id="JACLYY010000013">
    <property type="protein sequence ID" value="MBM6738869.1"/>
    <property type="molecule type" value="Genomic_DNA"/>
</dbReference>
<dbReference type="Pfam" id="PF02597">
    <property type="entry name" value="ThiS"/>
    <property type="match status" value="1"/>
</dbReference>
<organism evidence="1 2">
    <name type="scientific">Faecalicatena fissicatena</name>
    <dbReference type="NCBI Taxonomy" id="290055"/>
    <lineage>
        <taxon>Bacteria</taxon>
        <taxon>Bacillati</taxon>
        <taxon>Bacillota</taxon>
        <taxon>Clostridia</taxon>
        <taxon>Lachnospirales</taxon>
        <taxon>Lachnospiraceae</taxon>
        <taxon>Faecalicatena</taxon>
    </lineage>
</organism>
<gene>
    <name evidence="1" type="primary">thiS</name>
    <name evidence="1" type="ORF">H7U36_12295</name>
</gene>
<dbReference type="Gene3D" id="3.10.20.30">
    <property type="match status" value="1"/>
</dbReference>
<comment type="caution">
    <text evidence="1">The sequence shown here is derived from an EMBL/GenBank/DDBJ whole genome shotgun (WGS) entry which is preliminary data.</text>
</comment>
<dbReference type="InterPro" id="IPR016155">
    <property type="entry name" value="Mopterin_synth/thiamin_S_b"/>
</dbReference>
<dbReference type="RefSeq" id="WP_033124320.1">
    <property type="nucleotide sequence ID" value="NZ_JACLYY010000013.1"/>
</dbReference>
<proteinExistence type="predicted"/>
<name>A0ABS2EB31_9FIRM</name>
<dbReference type="NCBIfam" id="TIGR01683">
    <property type="entry name" value="thiS"/>
    <property type="match status" value="1"/>
</dbReference>
<accession>A0ABS2EB31</accession>
<evidence type="ECO:0000313" key="1">
    <source>
        <dbReference type="EMBL" id="MBM6738869.1"/>
    </source>
</evidence>
<dbReference type="Proteomes" id="UP000716906">
    <property type="component" value="Unassembled WGS sequence"/>
</dbReference>
<evidence type="ECO:0000313" key="2">
    <source>
        <dbReference type="Proteomes" id="UP000716906"/>
    </source>
</evidence>
<dbReference type="InterPro" id="IPR003749">
    <property type="entry name" value="ThiS/MoaD-like"/>
</dbReference>
<dbReference type="CDD" id="cd00565">
    <property type="entry name" value="Ubl_ThiS"/>
    <property type="match status" value="1"/>
</dbReference>
<keyword evidence="2" id="KW-1185">Reference proteome</keyword>
<dbReference type="SUPFAM" id="SSF54285">
    <property type="entry name" value="MoaD/ThiS"/>
    <property type="match status" value="1"/>
</dbReference>
<dbReference type="InterPro" id="IPR012675">
    <property type="entry name" value="Beta-grasp_dom_sf"/>
</dbReference>
<dbReference type="PANTHER" id="PTHR34472:SF1">
    <property type="entry name" value="SULFUR CARRIER PROTEIN THIS"/>
    <property type="match status" value="1"/>
</dbReference>
<sequence>MITARINGQEEIFSSSLSVSAFLEEKGYRSDRVAVEKNGAIVPKREHESCLIDDGDTLEVVSFVGGG</sequence>
<dbReference type="InterPro" id="IPR010035">
    <property type="entry name" value="Thi_S"/>
</dbReference>
<reference evidence="1 2" key="1">
    <citation type="journal article" date="2021" name="Sci. Rep.">
        <title>The distribution of antibiotic resistance genes in chicken gut microbiota commensals.</title>
        <authorList>
            <person name="Juricova H."/>
            <person name="Matiasovicova J."/>
            <person name="Kubasova T."/>
            <person name="Cejkova D."/>
            <person name="Rychlik I."/>
        </authorList>
    </citation>
    <scope>NUCLEOTIDE SEQUENCE [LARGE SCALE GENOMIC DNA]</scope>
    <source>
        <strain evidence="1 2">An773</strain>
    </source>
</reference>
<dbReference type="PANTHER" id="PTHR34472">
    <property type="entry name" value="SULFUR CARRIER PROTEIN THIS"/>
    <property type="match status" value="1"/>
</dbReference>